<dbReference type="InterPro" id="IPR042095">
    <property type="entry name" value="SUMF_sf"/>
</dbReference>
<keyword evidence="1" id="KW-0812">Transmembrane</keyword>
<protein>
    <submittedName>
        <fullName evidence="3">Formylglycine-generating enzyme family protein</fullName>
    </submittedName>
</protein>
<accession>A0A5B8LVV7</accession>
<sequence length="296" mass="31592">MTALAHPIDRLRNSVALPAILLVAGALLIGVQLDLPGLIPAPDANGPETVTLAPVDFTYRAEGHFLRNGNPVDAPMVTARLDAPLVIMKYQVSAADYAACVADGACAPAEPRNIGVGNVPVTGVNYNDAVAYAAWLSTETGQDWALPTDRQWAFAAGKGFADDALGIDDDNTNPAERWLANYEKEAARESDAGRLPLALGSFGLNENGIADMGGNVWEWTQTCHRRVHVDAAGALLSEVPACTIKVLDGQHRTPMSFFIRDAKSGGCSVGIPPDNLGFRLVRQQAWYEPLLAFFGR</sequence>
<dbReference type="RefSeq" id="WP_146290823.1">
    <property type="nucleotide sequence ID" value="NZ_CP042304.1"/>
</dbReference>
<dbReference type="AlphaFoldDB" id="A0A5B8LVV7"/>
<dbReference type="Gene3D" id="3.90.1580.10">
    <property type="entry name" value="paralog of FGE (formylglycine-generating enzyme)"/>
    <property type="match status" value="1"/>
</dbReference>
<keyword evidence="1" id="KW-0472">Membrane</keyword>
<evidence type="ECO:0000259" key="2">
    <source>
        <dbReference type="Pfam" id="PF03781"/>
    </source>
</evidence>
<dbReference type="GO" id="GO:0120147">
    <property type="term" value="F:formylglycine-generating oxidase activity"/>
    <property type="evidence" value="ECO:0007669"/>
    <property type="project" value="TreeGrafter"/>
</dbReference>
<feature type="domain" description="Sulfatase-modifying factor enzyme-like" evidence="2">
    <location>
        <begin position="47"/>
        <end position="282"/>
    </location>
</feature>
<evidence type="ECO:0000313" key="4">
    <source>
        <dbReference type="Proteomes" id="UP000315364"/>
    </source>
</evidence>
<dbReference type="Proteomes" id="UP000315364">
    <property type="component" value="Chromosome"/>
</dbReference>
<gene>
    <name evidence="3" type="ORF">FPZ08_15420</name>
</gene>
<dbReference type="OrthoDB" id="9768004at2"/>
<dbReference type="InterPro" id="IPR016187">
    <property type="entry name" value="CTDL_fold"/>
</dbReference>
<dbReference type="PANTHER" id="PTHR23150:SF19">
    <property type="entry name" value="FORMYLGLYCINE-GENERATING ENZYME"/>
    <property type="match status" value="1"/>
</dbReference>
<feature type="transmembrane region" description="Helical" evidence="1">
    <location>
        <begin position="15"/>
        <end position="33"/>
    </location>
</feature>
<dbReference type="InterPro" id="IPR005532">
    <property type="entry name" value="SUMF_dom"/>
</dbReference>
<evidence type="ECO:0000313" key="3">
    <source>
        <dbReference type="EMBL" id="QDZ12009.1"/>
    </source>
</evidence>
<dbReference type="InterPro" id="IPR051043">
    <property type="entry name" value="Sulfatase_Mod_Factor_Kinase"/>
</dbReference>
<name>A0A5B8LVV7_9HYPH</name>
<dbReference type="Pfam" id="PF03781">
    <property type="entry name" value="FGE-sulfatase"/>
    <property type="match status" value="1"/>
</dbReference>
<evidence type="ECO:0000256" key="1">
    <source>
        <dbReference type="SAM" id="Phobius"/>
    </source>
</evidence>
<dbReference type="KEGG" id="dea:FPZ08_15420"/>
<dbReference type="PANTHER" id="PTHR23150">
    <property type="entry name" value="SULFATASE MODIFYING FACTOR 1, 2"/>
    <property type="match status" value="1"/>
</dbReference>
<keyword evidence="4" id="KW-1185">Reference proteome</keyword>
<dbReference type="EMBL" id="CP042304">
    <property type="protein sequence ID" value="QDZ12009.1"/>
    <property type="molecule type" value="Genomic_DNA"/>
</dbReference>
<keyword evidence="1" id="KW-1133">Transmembrane helix</keyword>
<dbReference type="SUPFAM" id="SSF56436">
    <property type="entry name" value="C-type lectin-like"/>
    <property type="match status" value="1"/>
</dbReference>
<proteinExistence type="predicted"/>
<organism evidence="3 4">
    <name type="scientific">Devosia ginsengisoli</name>
    <dbReference type="NCBI Taxonomy" id="400770"/>
    <lineage>
        <taxon>Bacteria</taxon>
        <taxon>Pseudomonadati</taxon>
        <taxon>Pseudomonadota</taxon>
        <taxon>Alphaproteobacteria</taxon>
        <taxon>Hyphomicrobiales</taxon>
        <taxon>Devosiaceae</taxon>
        <taxon>Devosia</taxon>
    </lineage>
</organism>
<reference evidence="3 4" key="1">
    <citation type="submission" date="2019-07" db="EMBL/GenBank/DDBJ databases">
        <title>Full genome sequence of Devosia sp. Gsoil 520.</title>
        <authorList>
            <person name="Im W.-T."/>
        </authorList>
    </citation>
    <scope>NUCLEOTIDE SEQUENCE [LARGE SCALE GENOMIC DNA]</scope>
    <source>
        <strain evidence="3 4">Gsoil 520</strain>
    </source>
</reference>